<reference evidence="2" key="1">
    <citation type="journal article" date="2020" name="Toxins">
        <title>Phylogenomic Analysis of Secondary Metabolism in the Toxic Cyanobacterial Genera Anabaena, Dolichospermum and Aphanizomenon.</title>
        <authorList>
            <person name="Oesterholm J."/>
            <person name="Popin R.V."/>
            <person name="Fewer D.P."/>
            <person name="Sivonen K."/>
        </authorList>
    </citation>
    <scope>NUCLEOTIDE SEQUENCE [LARGE SCALE GENOMIC DNA]</scope>
    <source>
        <strain evidence="2">UHCC 0037</strain>
    </source>
</reference>
<keyword evidence="2" id="KW-1185">Reference proteome</keyword>
<protein>
    <submittedName>
        <fullName evidence="1">Uncharacterized protein</fullName>
    </submittedName>
</protein>
<dbReference type="EMBL" id="VILF01000002">
    <property type="protein sequence ID" value="MTJ43417.1"/>
    <property type="molecule type" value="Genomic_DNA"/>
</dbReference>
<comment type="caution">
    <text evidence="1">The sequence shown here is derived from an EMBL/GenBank/DDBJ whole genome shotgun (WGS) entry which is preliminary data.</text>
</comment>
<sequence>MNIKAIATDKAGATVSDIFTITVENINDAPILSNAIADQNAKQDNLFNFQIPTNTFSDIDAGDFLTYSATLENGNALPSWLTFNPTTGTFSGTPSNDNVGSLNVKAIATDKAGANVSDIFVIAVEKEADLVIPGLAITDNSGNADDSSIKFTTELSQFRKGYQDSDYVRPNYADITKYFDINNTGTGILVVSDIQINVGGVTVNNLDLSGDKDLLLNPGSSQRVELTYDPSAAKENFDLTNGLVLFTNVPDWSQYEVKLSGKSTFNSDINYDGKVNTGDLGSLNQAKTNFNKGIFDATADINGDGLINTLDASALTADIKLKLSV</sequence>
<organism evidence="1 2">
    <name type="scientific">Dolichospermum flos-aquae UHCC 0037</name>
    <dbReference type="NCBI Taxonomy" id="2590026"/>
    <lineage>
        <taxon>Bacteria</taxon>
        <taxon>Bacillati</taxon>
        <taxon>Cyanobacteriota</taxon>
        <taxon>Cyanophyceae</taxon>
        <taxon>Nostocales</taxon>
        <taxon>Aphanizomenonaceae</taxon>
        <taxon>Dolichospermum</taxon>
    </lineage>
</organism>
<evidence type="ECO:0000313" key="2">
    <source>
        <dbReference type="Proteomes" id="UP001517388"/>
    </source>
</evidence>
<gene>
    <name evidence="1" type="ORF">FJR39_09480</name>
</gene>
<evidence type="ECO:0000313" key="1">
    <source>
        <dbReference type="EMBL" id="MTJ43417.1"/>
    </source>
</evidence>
<dbReference type="Proteomes" id="UP001517388">
    <property type="component" value="Unassembled WGS sequence"/>
</dbReference>
<proteinExistence type="predicted"/>
<accession>A0ACC7S4I9</accession>
<name>A0ACC7S4I9_DOLFA</name>